<keyword evidence="2" id="KW-0575">Peroxidase</keyword>
<evidence type="ECO:0000256" key="2">
    <source>
        <dbReference type="ARBA" id="ARBA00022559"/>
    </source>
</evidence>
<dbReference type="Gene3D" id="3.40.30.10">
    <property type="entry name" value="Glutaredoxin"/>
    <property type="match status" value="1"/>
</dbReference>
<dbReference type="PROSITE" id="PS51355">
    <property type="entry name" value="GLUTATHIONE_PEROXID_3"/>
    <property type="match status" value="1"/>
</dbReference>
<protein>
    <submittedName>
        <fullName evidence="5">Epididymal secretory glutathione peroxidase-like</fullName>
    </submittedName>
</protein>
<keyword evidence="3" id="KW-0560">Oxidoreductase</keyword>
<dbReference type="Pfam" id="PF00255">
    <property type="entry name" value="GSHPx"/>
    <property type="match status" value="1"/>
</dbReference>
<name>A0A667GXE8_LYNCA</name>
<dbReference type="InterPro" id="IPR000889">
    <property type="entry name" value="Glutathione_peroxidase"/>
</dbReference>
<organism evidence="5 6">
    <name type="scientific">Lynx canadensis</name>
    <name type="common">Canada lynx</name>
    <name type="synonym">Felis canadensis</name>
    <dbReference type="NCBI Taxonomy" id="61383"/>
    <lineage>
        <taxon>Eukaryota</taxon>
        <taxon>Metazoa</taxon>
        <taxon>Chordata</taxon>
        <taxon>Craniata</taxon>
        <taxon>Vertebrata</taxon>
        <taxon>Euteleostomi</taxon>
        <taxon>Mammalia</taxon>
        <taxon>Eutheria</taxon>
        <taxon>Laurasiatheria</taxon>
        <taxon>Carnivora</taxon>
        <taxon>Feliformia</taxon>
        <taxon>Felidae</taxon>
        <taxon>Felinae</taxon>
        <taxon>Lynx</taxon>
    </lineage>
</organism>
<sequence length="101" mass="11316">MTAQLPASSLFPLLLVGVTCTNPEPPEKVKMDCYKDVKGTIYEYDALTLHGKERIQFKQYAGKHVLFVNVATYCGLTAQYPGMCVQGEDTYRISSFLRKGM</sequence>
<evidence type="ECO:0000256" key="1">
    <source>
        <dbReference type="ARBA" id="ARBA00006926"/>
    </source>
</evidence>
<keyword evidence="4" id="KW-0732">Signal</keyword>
<proteinExistence type="inferred from homology"/>
<dbReference type="InterPro" id="IPR036249">
    <property type="entry name" value="Thioredoxin-like_sf"/>
</dbReference>
<accession>A0A667GXE8</accession>
<dbReference type="Ensembl" id="ENSLCNT00005004054.1">
    <property type="protein sequence ID" value="ENSLCNP00005003585.1"/>
    <property type="gene ID" value="ENSLCNG00005002483.1"/>
</dbReference>
<dbReference type="GO" id="GO:0004601">
    <property type="term" value="F:peroxidase activity"/>
    <property type="evidence" value="ECO:0007669"/>
    <property type="project" value="UniProtKB-KW"/>
</dbReference>
<evidence type="ECO:0000313" key="6">
    <source>
        <dbReference type="Proteomes" id="UP000472241"/>
    </source>
</evidence>
<keyword evidence="6" id="KW-1185">Reference proteome</keyword>
<dbReference type="GO" id="GO:0006979">
    <property type="term" value="P:response to oxidative stress"/>
    <property type="evidence" value="ECO:0007669"/>
    <property type="project" value="InterPro"/>
</dbReference>
<dbReference type="InterPro" id="IPR029759">
    <property type="entry name" value="GPX_AS"/>
</dbReference>
<dbReference type="PROSITE" id="PS00460">
    <property type="entry name" value="GLUTATHIONE_PEROXID_1"/>
    <property type="match status" value="1"/>
</dbReference>
<reference evidence="5" key="2">
    <citation type="submission" date="2025-09" db="UniProtKB">
        <authorList>
            <consortium name="Ensembl"/>
        </authorList>
    </citation>
    <scope>IDENTIFICATION</scope>
</reference>
<dbReference type="SUPFAM" id="SSF52833">
    <property type="entry name" value="Thioredoxin-like"/>
    <property type="match status" value="1"/>
</dbReference>
<dbReference type="AlphaFoldDB" id="A0A667GXE8"/>
<reference evidence="5" key="1">
    <citation type="submission" date="2025-08" db="UniProtKB">
        <authorList>
            <consortium name="Ensembl"/>
        </authorList>
    </citation>
    <scope>IDENTIFICATION</scope>
</reference>
<evidence type="ECO:0000256" key="4">
    <source>
        <dbReference type="SAM" id="SignalP"/>
    </source>
</evidence>
<feature type="signal peptide" evidence="4">
    <location>
        <begin position="1"/>
        <end position="20"/>
    </location>
</feature>
<dbReference type="Proteomes" id="UP000472241">
    <property type="component" value="Unplaced"/>
</dbReference>
<gene>
    <name evidence="5" type="primary">LOC115514776</name>
</gene>
<feature type="chain" id="PRO_5025370812" evidence="4">
    <location>
        <begin position="21"/>
        <end position="101"/>
    </location>
</feature>
<evidence type="ECO:0000256" key="3">
    <source>
        <dbReference type="ARBA" id="ARBA00023002"/>
    </source>
</evidence>
<comment type="similarity">
    <text evidence="1">Belongs to the glutathione peroxidase family.</text>
</comment>
<evidence type="ECO:0000313" key="5">
    <source>
        <dbReference type="Ensembl" id="ENSLCNP00005003585.1"/>
    </source>
</evidence>